<proteinExistence type="predicted"/>
<dbReference type="SUPFAM" id="SSF159501">
    <property type="entry name" value="EreA/ChaN-like"/>
    <property type="match status" value="1"/>
</dbReference>
<evidence type="ECO:0000313" key="2">
    <source>
        <dbReference type="EMBL" id="TQF13030.1"/>
    </source>
</evidence>
<dbReference type="CDD" id="cd14728">
    <property type="entry name" value="Ere-like"/>
    <property type="match status" value="1"/>
</dbReference>
<dbReference type="InterPro" id="IPR013784">
    <property type="entry name" value="Carb-bd-like_fold"/>
</dbReference>
<dbReference type="SUPFAM" id="SSF49452">
    <property type="entry name" value="Starch-binding domain-like"/>
    <property type="match status" value="1"/>
</dbReference>
<dbReference type="Gene3D" id="3.40.1660.10">
    <property type="entry name" value="EreA-like (biosynthetic domain)"/>
    <property type="match status" value="1"/>
</dbReference>
<accession>A0A540WVT1</accession>
<dbReference type="OrthoDB" id="9810066at2"/>
<reference evidence="2 3" key="1">
    <citation type="submission" date="2019-06" db="EMBL/GenBank/DDBJ databases">
        <authorList>
            <person name="Livingstone P."/>
            <person name="Whitworth D."/>
        </authorList>
    </citation>
    <scope>NUCLEOTIDE SEQUENCE [LARGE SCALE GENOMIC DNA]</scope>
    <source>
        <strain evidence="2 3">AM401</strain>
    </source>
</reference>
<dbReference type="InterPro" id="IPR008969">
    <property type="entry name" value="CarboxyPept-like_regulatory"/>
</dbReference>
<dbReference type="GO" id="GO:0030246">
    <property type="term" value="F:carbohydrate binding"/>
    <property type="evidence" value="ECO:0007669"/>
    <property type="project" value="InterPro"/>
</dbReference>
<organism evidence="2 3">
    <name type="scientific">Myxococcus llanfairpwllgwyngyllgogerychwyrndrobwllllantysiliogogogochensis</name>
    <dbReference type="NCBI Taxonomy" id="2590453"/>
    <lineage>
        <taxon>Bacteria</taxon>
        <taxon>Pseudomonadati</taxon>
        <taxon>Myxococcota</taxon>
        <taxon>Myxococcia</taxon>
        <taxon>Myxococcales</taxon>
        <taxon>Cystobacterineae</taxon>
        <taxon>Myxococcaceae</taxon>
        <taxon>Myxococcus</taxon>
    </lineage>
</organism>
<gene>
    <name evidence="2" type="ORF">FJV41_25980</name>
</gene>
<keyword evidence="3" id="KW-1185">Reference proteome</keyword>
<dbReference type="RefSeq" id="WP_141645246.1">
    <property type="nucleotide sequence ID" value="NZ_VIFM01000115.1"/>
</dbReference>
<dbReference type="Gene3D" id="1.20.1440.30">
    <property type="entry name" value="Biosynthetic Protein domain"/>
    <property type="match status" value="1"/>
</dbReference>
<dbReference type="Proteomes" id="UP000315369">
    <property type="component" value="Unassembled WGS sequence"/>
</dbReference>
<dbReference type="GO" id="GO:0046677">
    <property type="term" value="P:response to antibiotic"/>
    <property type="evidence" value="ECO:0007669"/>
    <property type="project" value="InterPro"/>
</dbReference>
<dbReference type="AlphaFoldDB" id="A0A540WVT1"/>
<evidence type="ECO:0000256" key="1">
    <source>
        <dbReference type="SAM" id="SignalP"/>
    </source>
</evidence>
<dbReference type="Pfam" id="PF13620">
    <property type="entry name" value="CarboxypepD_reg"/>
    <property type="match status" value="1"/>
</dbReference>
<dbReference type="Pfam" id="PF05139">
    <property type="entry name" value="Erythro_esteras"/>
    <property type="match status" value="1"/>
</dbReference>
<name>A0A540WVT1_9BACT</name>
<evidence type="ECO:0000313" key="3">
    <source>
        <dbReference type="Proteomes" id="UP000315369"/>
    </source>
</evidence>
<feature type="chain" id="PRO_5022097491" evidence="1">
    <location>
        <begin position="17"/>
        <end position="648"/>
    </location>
</feature>
<protein>
    <submittedName>
        <fullName evidence="2">Erythromycin esterase</fullName>
    </submittedName>
</protein>
<sequence length="648" mass="69643">MKVLRLLCLMLSLACAGSGTPRVPAPSVAPAEKAAPAVATVTVGGRVRSTTNTPVDGAVVALVPAREDWNPDLSPPAARMRTGPDGRFHFADLPPGQYGLTVSATAHEAGFLMDVKLAAGEAPRELDVVLAPPTQVLRGSVKSESGKPLAGVWLLLGRYSDFLGDMLYVQTDASGDYEVALPVGGYGAAVHAEGFMPMGRSLEIAVNKSVTVADFTALALPETTPPSPEVVSWVKQSLVPLTSVEAGHGFADLQPLKPWLTEARIVALGEATHGTREFFQLKHRMLEFLATELGFTVFAIEASFGEALALNEYVLTGKGDPAKGLAGLYFWTWDTEEVLALIRWMRAYNADPRHARKLKFYGVDMQATAASSRAVLDFFAQVDPAFHQRLAGPMAPFLDTRQGPELRQVKTGQVLAGLVADIEARLRQLPPRKASAKAQALVARHARVLGQFAETVVGQLSDDNLRDRAMAENARWILEHEGPEARMVLWAHNGHVAATGRNAVTPMGQHLREALGQQLYVFGFAFNQGAFQAVHVPSEPNEPRRGLTAHTLPPAEIGWLDGTLAQAQVSAFALDLRSLPRGGGAAEFFMQPRYTRNYGAVYSKAIQPRSIRAASAYDGLLFVDHTQAAVSTPTGRRQPPGQQAQGAP</sequence>
<dbReference type="Gene3D" id="2.60.40.1120">
    <property type="entry name" value="Carboxypeptidase-like, regulatory domain"/>
    <property type="match status" value="2"/>
</dbReference>
<dbReference type="PANTHER" id="PTHR31299">
    <property type="entry name" value="ESTERASE, PUTATIVE (AFU_ORTHOLOGUE AFUA_1G05850)-RELATED"/>
    <property type="match status" value="1"/>
</dbReference>
<comment type="caution">
    <text evidence="2">The sequence shown here is derived from an EMBL/GenBank/DDBJ whole genome shotgun (WGS) entry which is preliminary data.</text>
</comment>
<dbReference type="Gene3D" id="3.30.1870.10">
    <property type="entry name" value="EreA-like, domain 2"/>
    <property type="match status" value="1"/>
</dbReference>
<keyword evidence="1" id="KW-0732">Signal</keyword>
<dbReference type="EMBL" id="VIFM01000115">
    <property type="protein sequence ID" value="TQF13030.1"/>
    <property type="molecule type" value="Genomic_DNA"/>
</dbReference>
<dbReference type="InterPro" id="IPR052036">
    <property type="entry name" value="Hydrolase/PRTase-associated"/>
</dbReference>
<dbReference type="InterPro" id="IPR007815">
    <property type="entry name" value="Emycin_Estase"/>
</dbReference>
<dbReference type="PANTHER" id="PTHR31299:SF0">
    <property type="entry name" value="ESTERASE, PUTATIVE (AFU_ORTHOLOGUE AFUA_1G05850)-RELATED"/>
    <property type="match status" value="1"/>
</dbReference>
<feature type="signal peptide" evidence="1">
    <location>
        <begin position="1"/>
        <end position="16"/>
    </location>
</feature>
<dbReference type="SUPFAM" id="SSF49464">
    <property type="entry name" value="Carboxypeptidase regulatory domain-like"/>
    <property type="match status" value="1"/>
</dbReference>